<keyword evidence="9" id="KW-1185">Reference proteome</keyword>
<dbReference type="InterPro" id="IPR022781">
    <property type="entry name" value="Flagellar_biosynth_FliO"/>
</dbReference>
<keyword evidence="3 7" id="KW-0812">Transmembrane</keyword>
<accession>A0AAE3IQ10</accession>
<protein>
    <submittedName>
        <fullName evidence="8">Flagellar biosynthetic protein FliO</fullName>
    </submittedName>
</protein>
<gene>
    <name evidence="8" type="ORF">OEV98_00785</name>
</gene>
<keyword evidence="8" id="KW-0969">Cilium</keyword>
<organism evidence="8 9">
    <name type="scientific">Perspicuibacillus lycopersici</name>
    <dbReference type="NCBI Taxonomy" id="1325689"/>
    <lineage>
        <taxon>Bacteria</taxon>
        <taxon>Bacillati</taxon>
        <taxon>Bacillota</taxon>
        <taxon>Bacilli</taxon>
        <taxon>Bacillales</taxon>
        <taxon>Bacillaceae</taxon>
        <taxon>Perspicuibacillus</taxon>
    </lineage>
</organism>
<dbReference type="AlphaFoldDB" id="A0AAE3IQ10"/>
<evidence type="ECO:0000256" key="6">
    <source>
        <dbReference type="SAM" id="MobiDB-lite"/>
    </source>
</evidence>
<proteinExistence type="predicted"/>
<evidence type="ECO:0000256" key="7">
    <source>
        <dbReference type="SAM" id="Phobius"/>
    </source>
</evidence>
<name>A0AAE3IQ10_9BACI</name>
<feature type="region of interest" description="Disordered" evidence="6">
    <location>
        <begin position="46"/>
        <end position="66"/>
    </location>
</feature>
<keyword evidence="5 7" id="KW-0472">Membrane</keyword>
<dbReference type="RefSeq" id="WP_263071226.1">
    <property type="nucleotide sequence ID" value="NZ_JAOUSF010000001.1"/>
</dbReference>
<dbReference type="Pfam" id="PF04347">
    <property type="entry name" value="FliO"/>
    <property type="match status" value="1"/>
</dbReference>
<keyword evidence="4 7" id="KW-1133">Transmembrane helix</keyword>
<keyword evidence="2" id="KW-1003">Cell membrane</keyword>
<comment type="caution">
    <text evidence="8">The sequence shown here is derived from an EMBL/GenBank/DDBJ whole genome shotgun (WGS) entry which is preliminary data.</text>
</comment>
<feature type="transmembrane region" description="Helical" evidence="7">
    <location>
        <begin position="77"/>
        <end position="95"/>
    </location>
</feature>
<evidence type="ECO:0000256" key="1">
    <source>
        <dbReference type="ARBA" id="ARBA00004236"/>
    </source>
</evidence>
<dbReference type="Proteomes" id="UP001209318">
    <property type="component" value="Unassembled WGS sequence"/>
</dbReference>
<keyword evidence="8" id="KW-0282">Flagellum</keyword>
<evidence type="ECO:0000256" key="4">
    <source>
        <dbReference type="ARBA" id="ARBA00022989"/>
    </source>
</evidence>
<dbReference type="GO" id="GO:0016020">
    <property type="term" value="C:membrane"/>
    <property type="evidence" value="ECO:0007669"/>
    <property type="project" value="InterPro"/>
</dbReference>
<evidence type="ECO:0000313" key="9">
    <source>
        <dbReference type="Proteomes" id="UP001209318"/>
    </source>
</evidence>
<evidence type="ECO:0000256" key="2">
    <source>
        <dbReference type="ARBA" id="ARBA00022475"/>
    </source>
</evidence>
<sequence>MQQKKLYLILPILILIFCYFTPVDDYALADDMNDSVADYFDSMGDAEKPDQTDKNSQSSADEASDTNSSVGITAWDVIKTIFALLFVVALLYIVLKWLQKKNDRYPSSQVLKNLGGTNLGPNRSVQLVKVGDSILVIGVGEDVQLLKEISDDEEVKNIIEQYNEKMDHMLQPKDIVSKVLERRKKTDKQESESAPLQQQFKQQLDMAVKQRREVFNHELEKGFTEE</sequence>
<feature type="compositionally biased region" description="Polar residues" evidence="6">
    <location>
        <begin position="54"/>
        <end position="66"/>
    </location>
</feature>
<reference evidence="8" key="1">
    <citation type="submission" date="2022-10" db="EMBL/GenBank/DDBJ databases">
        <title>Description of Fervidibacillus gen. nov. in the family Fervidibacillaceae fam. nov. with two species, Fervidibacillus albus sp. nov., and Fervidibacillus halotolerans sp. nov., isolated from tidal flat sediments.</title>
        <authorList>
            <person name="Kwon K.K."/>
            <person name="Yang S.-H."/>
        </authorList>
    </citation>
    <scope>NUCLEOTIDE SEQUENCE</scope>
    <source>
        <strain evidence="8">JCM 19140</strain>
    </source>
</reference>
<evidence type="ECO:0000256" key="5">
    <source>
        <dbReference type="ARBA" id="ARBA00023136"/>
    </source>
</evidence>
<comment type="subcellular location">
    <subcellularLocation>
        <location evidence="1">Cell membrane</location>
    </subcellularLocation>
</comment>
<keyword evidence="8" id="KW-0966">Cell projection</keyword>
<evidence type="ECO:0000313" key="8">
    <source>
        <dbReference type="EMBL" id="MCU9612092.1"/>
    </source>
</evidence>
<feature type="transmembrane region" description="Helical" evidence="7">
    <location>
        <begin position="7"/>
        <end position="23"/>
    </location>
</feature>
<evidence type="ECO:0000256" key="3">
    <source>
        <dbReference type="ARBA" id="ARBA00022692"/>
    </source>
</evidence>
<dbReference type="EMBL" id="JAOUSF010000001">
    <property type="protein sequence ID" value="MCU9612092.1"/>
    <property type="molecule type" value="Genomic_DNA"/>
</dbReference>
<dbReference type="GO" id="GO:0044781">
    <property type="term" value="P:bacterial-type flagellum organization"/>
    <property type="evidence" value="ECO:0007669"/>
    <property type="project" value="InterPro"/>
</dbReference>